<dbReference type="InterPro" id="IPR042307">
    <property type="entry name" value="Reeler_sf"/>
</dbReference>
<dbReference type="GO" id="GO:0016020">
    <property type="term" value="C:membrane"/>
    <property type="evidence" value="ECO:0007669"/>
    <property type="project" value="TreeGrafter"/>
</dbReference>
<dbReference type="CDD" id="cd08544">
    <property type="entry name" value="Reeler"/>
    <property type="match status" value="1"/>
</dbReference>
<dbReference type="PROSITE" id="PS51019">
    <property type="entry name" value="REELIN"/>
    <property type="match status" value="1"/>
</dbReference>
<dbReference type="Pfam" id="PF02014">
    <property type="entry name" value="Reeler"/>
    <property type="match status" value="1"/>
</dbReference>
<accession>A0AAD8A2D0</accession>
<dbReference type="Gene3D" id="2.60.40.4060">
    <property type="entry name" value="Reeler domain"/>
    <property type="match status" value="1"/>
</dbReference>
<feature type="domain" description="Reelin" evidence="2">
    <location>
        <begin position="12"/>
        <end position="144"/>
    </location>
</feature>
<dbReference type="InterPro" id="IPR051237">
    <property type="entry name" value="Ferric-chelate_Red/DefProt"/>
</dbReference>
<feature type="chain" id="PRO_5042131291" description="Reelin domain-containing protein" evidence="1">
    <location>
        <begin position="18"/>
        <end position="144"/>
    </location>
</feature>
<evidence type="ECO:0000259" key="2">
    <source>
        <dbReference type="PROSITE" id="PS51019"/>
    </source>
</evidence>
<dbReference type="Proteomes" id="UP001233999">
    <property type="component" value="Unassembled WGS sequence"/>
</dbReference>
<dbReference type="EMBL" id="JASPKZ010004552">
    <property type="protein sequence ID" value="KAJ9590168.1"/>
    <property type="molecule type" value="Genomic_DNA"/>
</dbReference>
<reference evidence="3" key="2">
    <citation type="submission" date="2023-05" db="EMBL/GenBank/DDBJ databases">
        <authorList>
            <person name="Fouks B."/>
        </authorList>
    </citation>
    <scope>NUCLEOTIDE SEQUENCE</scope>
    <source>
        <strain evidence="3">Stay&amp;Tobe</strain>
        <tissue evidence="3">Testes</tissue>
    </source>
</reference>
<name>A0AAD8A2D0_DIPPU</name>
<keyword evidence="1" id="KW-0732">Signal</keyword>
<dbReference type="PANTHER" id="PTHR45828:SF40">
    <property type="entry name" value="REELIN DOMAIN-CONTAINING PROTEIN"/>
    <property type="match status" value="1"/>
</dbReference>
<dbReference type="AlphaFoldDB" id="A0AAD8A2D0"/>
<keyword evidence="4" id="KW-1185">Reference proteome</keyword>
<evidence type="ECO:0000313" key="3">
    <source>
        <dbReference type="EMBL" id="KAJ9590168.1"/>
    </source>
</evidence>
<comment type="caution">
    <text evidence="3">The sequence shown here is derived from an EMBL/GenBank/DDBJ whole genome shotgun (WGS) entry which is preliminary data.</text>
</comment>
<organism evidence="3 4">
    <name type="scientific">Diploptera punctata</name>
    <name type="common">Pacific beetle cockroach</name>
    <dbReference type="NCBI Taxonomy" id="6984"/>
    <lineage>
        <taxon>Eukaryota</taxon>
        <taxon>Metazoa</taxon>
        <taxon>Ecdysozoa</taxon>
        <taxon>Arthropoda</taxon>
        <taxon>Hexapoda</taxon>
        <taxon>Insecta</taxon>
        <taxon>Pterygota</taxon>
        <taxon>Neoptera</taxon>
        <taxon>Polyneoptera</taxon>
        <taxon>Dictyoptera</taxon>
        <taxon>Blattodea</taxon>
        <taxon>Blaberoidea</taxon>
        <taxon>Blaberidae</taxon>
        <taxon>Diplopterinae</taxon>
        <taxon>Diploptera</taxon>
    </lineage>
</organism>
<feature type="non-terminal residue" evidence="3">
    <location>
        <position position="1"/>
    </location>
</feature>
<gene>
    <name evidence="3" type="ORF">L9F63_016707</name>
</gene>
<dbReference type="InterPro" id="IPR002861">
    <property type="entry name" value="Reeler_dom"/>
</dbReference>
<proteinExistence type="predicted"/>
<evidence type="ECO:0000256" key="1">
    <source>
        <dbReference type="SAM" id="SignalP"/>
    </source>
</evidence>
<sequence length="144" mass="15774">MEFRFVFMAFLPVMVTAFPDGAPVDACVKPRPNQPYHGQARSQPIETLPYTVSATSNEYEPGKKIAVIIKGDTFRGFFLQARDVAKDHWIGTWDEAPNTKGLPECSAITHADNRDKLQATVVWTAPQGSPGGQVIFTCTNEGGC</sequence>
<reference evidence="3" key="1">
    <citation type="journal article" date="2023" name="IScience">
        <title>Live-bearing cockroach genome reveals convergent evolutionary mechanisms linked to viviparity in insects and beyond.</title>
        <authorList>
            <person name="Fouks B."/>
            <person name="Harrison M.C."/>
            <person name="Mikhailova A.A."/>
            <person name="Marchal E."/>
            <person name="English S."/>
            <person name="Carruthers M."/>
            <person name="Jennings E.C."/>
            <person name="Chiamaka E.L."/>
            <person name="Frigard R.A."/>
            <person name="Pippel M."/>
            <person name="Attardo G.M."/>
            <person name="Benoit J.B."/>
            <person name="Bornberg-Bauer E."/>
            <person name="Tobe S.S."/>
        </authorList>
    </citation>
    <scope>NUCLEOTIDE SEQUENCE</scope>
    <source>
        <strain evidence="3">Stay&amp;Tobe</strain>
    </source>
</reference>
<feature type="signal peptide" evidence="1">
    <location>
        <begin position="1"/>
        <end position="17"/>
    </location>
</feature>
<protein>
    <recommendedName>
        <fullName evidence="2">Reelin domain-containing protein</fullName>
    </recommendedName>
</protein>
<dbReference type="PANTHER" id="PTHR45828">
    <property type="entry name" value="CYTOCHROME B561/FERRIC REDUCTASE TRANSMEMBRANE"/>
    <property type="match status" value="1"/>
</dbReference>
<evidence type="ECO:0000313" key="4">
    <source>
        <dbReference type="Proteomes" id="UP001233999"/>
    </source>
</evidence>